<sequence>MSKGTGPHPTTAKEHVTVLLIISSARDDSVHAVLPGLRERGVPLLWWDEADYPGASTLTTSLVGGHWRQTLTYRGETYDLSAVTAVWDRRPGTPSAPEVPEPSQRAFAEHVAKVALTGAYDLMVGARWMPIRPHRGAAIDNKLLHLYRAVELGFDVVDTVVTNDPDELVPAWNRAGGRLITKTLDARPFTLDGEPRHLYTTVVPRRRLSGRHRLRHGPAMLQPNLPKAYELRVTVVGERVFAARIDSQASRLTAVDWRHYDDPNVGYSAYDLPPDVSERCVRLVAELGLSFGALDFVVTPDGRYVFLELNIGGQWAFVEMLTGLPIGDAIADWLADATARPRPEDPTDAR</sequence>
<name>A0ABP6KQF5_9ACTN</name>
<reference evidence="3" key="1">
    <citation type="journal article" date="2019" name="Int. J. Syst. Evol. Microbiol.">
        <title>The Global Catalogue of Microorganisms (GCM) 10K type strain sequencing project: providing services to taxonomists for standard genome sequencing and annotation.</title>
        <authorList>
            <consortium name="The Broad Institute Genomics Platform"/>
            <consortium name="The Broad Institute Genome Sequencing Center for Infectious Disease"/>
            <person name="Wu L."/>
            <person name="Ma J."/>
        </authorList>
    </citation>
    <scope>NUCLEOTIDE SEQUENCE [LARGE SCALE GENOMIC DNA]</scope>
    <source>
        <strain evidence="3">JCM 3106</strain>
    </source>
</reference>
<evidence type="ECO:0000259" key="1">
    <source>
        <dbReference type="Pfam" id="PF21068"/>
    </source>
</evidence>
<accession>A0ABP6KQF5</accession>
<feature type="domain" description="MvdD-like pre-ATP grasp" evidence="1">
    <location>
        <begin position="17"/>
        <end position="125"/>
    </location>
</feature>
<organism evidence="2 3">
    <name type="scientific">Streptosporangium longisporum</name>
    <dbReference type="NCBI Taxonomy" id="46187"/>
    <lineage>
        <taxon>Bacteria</taxon>
        <taxon>Bacillati</taxon>
        <taxon>Actinomycetota</taxon>
        <taxon>Actinomycetes</taxon>
        <taxon>Streptosporangiales</taxon>
        <taxon>Streptosporangiaceae</taxon>
        <taxon>Streptosporangium</taxon>
    </lineage>
</organism>
<dbReference type="Proteomes" id="UP001499930">
    <property type="component" value="Unassembled WGS sequence"/>
</dbReference>
<proteinExistence type="predicted"/>
<dbReference type="Gene3D" id="3.30.470.20">
    <property type="entry name" value="ATP-grasp fold, B domain"/>
    <property type="match status" value="1"/>
</dbReference>
<evidence type="ECO:0000313" key="2">
    <source>
        <dbReference type="EMBL" id="GAA3021448.1"/>
    </source>
</evidence>
<protein>
    <recommendedName>
        <fullName evidence="1">MvdD-like pre-ATP grasp domain-containing protein</fullName>
    </recommendedName>
</protein>
<evidence type="ECO:0000313" key="3">
    <source>
        <dbReference type="Proteomes" id="UP001499930"/>
    </source>
</evidence>
<keyword evidence="3" id="KW-1185">Reference proteome</keyword>
<dbReference type="InterPro" id="IPR048936">
    <property type="entry name" value="MvdD-like_ATPgrasp"/>
</dbReference>
<gene>
    <name evidence="2" type="ORF">GCM10017559_52760</name>
</gene>
<dbReference type="PANTHER" id="PTHR21621">
    <property type="entry name" value="RIBOSOMAL PROTEIN S6 MODIFICATION PROTEIN"/>
    <property type="match status" value="1"/>
</dbReference>
<dbReference type="Pfam" id="PF21068">
    <property type="entry name" value="ATPgraspMvdD"/>
    <property type="match status" value="1"/>
</dbReference>
<dbReference type="EMBL" id="BAAAWD010000014">
    <property type="protein sequence ID" value="GAA3021448.1"/>
    <property type="molecule type" value="Genomic_DNA"/>
</dbReference>
<dbReference type="PANTHER" id="PTHR21621:SF0">
    <property type="entry name" value="BETA-CITRYLGLUTAMATE SYNTHASE B-RELATED"/>
    <property type="match status" value="1"/>
</dbReference>
<comment type="caution">
    <text evidence="2">The sequence shown here is derived from an EMBL/GenBank/DDBJ whole genome shotgun (WGS) entry which is preliminary data.</text>
</comment>
<dbReference type="SUPFAM" id="SSF56059">
    <property type="entry name" value="Glutathione synthetase ATP-binding domain-like"/>
    <property type="match status" value="1"/>
</dbReference>